<dbReference type="Pfam" id="PF01381">
    <property type="entry name" value="HTH_3"/>
    <property type="match status" value="1"/>
</dbReference>
<sequence length="83" mass="9044">MSLRIKEVLKEKGLSINEVAEIMGISRVGLSQHINGNPSSEVLVRIAKAIGCSASEFFEPLKENIIICPKCGNKMEVKEKSDG</sequence>
<dbReference type="InterPro" id="IPR010982">
    <property type="entry name" value="Lambda_DNA-bd_dom_sf"/>
</dbReference>
<dbReference type="Proteomes" id="UP001596023">
    <property type="component" value="Unassembled WGS sequence"/>
</dbReference>
<dbReference type="SUPFAM" id="SSF47413">
    <property type="entry name" value="lambda repressor-like DNA-binding domains"/>
    <property type="match status" value="1"/>
</dbReference>
<evidence type="ECO:0000259" key="1">
    <source>
        <dbReference type="PROSITE" id="PS50943"/>
    </source>
</evidence>
<keyword evidence="3" id="KW-1185">Reference proteome</keyword>
<organism evidence="2 3">
    <name type="scientific">Dysgonomonas termitidis</name>
    <dbReference type="NCBI Taxonomy" id="1516126"/>
    <lineage>
        <taxon>Bacteria</taxon>
        <taxon>Pseudomonadati</taxon>
        <taxon>Bacteroidota</taxon>
        <taxon>Bacteroidia</taxon>
        <taxon>Bacteroidales</taxon>
        <taxon>Dysgonomonadaceae</taxon>
        <taxon>Dysgonomonas</taxon>
    </lineage>
</organism>
<accession>A0ABV9KQ23</accession>
<comment type="caution">
    <text evidence="2">The sequence shown here is derived from an EMBL/GenBank/DDBJ whole genome shotgun (WGS) entry which is preliminary data.</text>
</comment>
<dbReference type="Gene3D" id="1.10.260.40">
    <property type="entry name" value="lambda repressor-like DNA-binding domains"/>
    <property type="match status" value="1"/>
</dbReference>
<name>A0ABV9KQ23_9BACT</name>
<dbReference type="SMART" id="SM00530">
    <property type="entry name" value="HTH_XRE"/>
    <property type="match status" value="1"/>
</dbReference>
<dbReference type="RefSeq" id="WP_379993278.1">
    <property type="nucleotide sequence ID" value="NZ_JBHSGN010000002.1"/>
</dbReference>
<dbReference type="EMBL" id="JBHSGN010000002">
    <property type="protein sequence ID" value="MFC4672094.1"/>
    <property type="molecule type" value="Genomic_DNA"/>
</dbReference>
<protein>
    <submittedName>
        <fullName evidence="2">Helix-turn-helix domain-containing protein</fullName>
    </submittedName>
</protein>
<proteinExistence type="predicted"/>
<dbReference type="PROSITE" id="PS50943">
    <property type="entry name" value="HTH_CROC1"/>
    <property type="match status" value="1"/>
</dbReference>
<evidence type="ECO:0000313" key="3">
    <source>
        <dbReference type="Proteomes" id="UP001596023"/>
    </source>
</evidence>
<dbReference type="InterPro" id="IPR001387">
    <property type="entry name" value="Cro/C1-type_HTH"/>
</dbReference>
<reference evidence="3" key="1">
    <citation type="journal article" date="2019" name="Int. J. Syst. Evol. Microbiol.">
        <title>The Global Catalogue of Microorganisms (GCM) 10K type strain sequencing project: providing services to taxonomists for standard genome sequencing and annotation.</title>
        <authorList>
            <consortium name="The Broad Institute Genomics Platform"/>
            <consortium name="The Broad Institute Genome Sequencing Center for Infectious Disease"/>
            <person name="Wu L."/>
            <person name="Ma J."/>
        </authorList>
    </citation>
    <scope>NUCLEOTIDE SEQUENCE [LARGE SCALE GENOMIC DNA]</scope>
    <source>
        <strain evidence="3">CCUG 66188</strain>
    </source>
</reference>
<evidence type="ECO:0000313" key="2">
    <source>
        <dbReference type="EMBL" id="MFC4672094.1"/>
    </source>
</evidence>
<feature type="domain" description="HTH cro/C1-type" evidence="1">
    <location>
        <begin position="5"/>
        <end position="57"/>
    </location>
</feature>
<gene>
    <name evidence="2" type="ORF">ACFO6W_00150</name>
</gene>
<dbReference type="CDD" id="cd00093">
    <property type="entry name" value="HTH_XRE"/>
    <property type="match status" value="1"/>
</dbReference>